<sequence>MIPRSSLTKLTLKHSQRLSTCVALRHLHQAKPSLSHNNVKLWDQLPGEGGSKKKGLEELLGSLRAEKFAIPDPQHTVGHDHFDVAIVGGGIVGLATAREILKRYPHVTLTVLEKEAEVAGQQTGHNSGVIHAGLYYEPGSQMAHTCVRGADLMYKYCEEHQLPVERCGKLVVACNEKEHEQVEKLYRQGTANGVKGLKIIYSKEITELEPNVRAYSALYSPNTGIVNYWLVSQCIANELRKSGRADIKTSFEAKKFEKTSDNKVKITGGEPIMDGPHLEITANKVITCGGLYSDRIAGLTGGDASKHKVVSFRGTYYQLKPEYRTLVKRNIYPVPSGGGIPVGVHFTPTVDARRGHQTIVGPGACITFSREGYRFFDFKIKDVWDNVMNGAFWAFALKNFSLSLGEVYRDLSKTAFLKSAQRYVPCLTGDMVEPSFAGVMAQVFEKGGVAAGDFIVETNVMDGLILNVRNAPSPACTASFAIGEMVTDRAEQDWGWKDKLK</sequence>
<evidence type="ECO:0000256" key="1">
    <source>
        <dbReference type="ARBA" id="ARBA00001974"/>
    </source>
</evidence>
<evidence type="ECO:0000256" key="2">
    <source>
        <dbReference type="ARBA" id="ARBA00022630"/>
    </source>
</evidence>
<evidence type="ECO:0000256" key="3">
    <source>
        <dbReference type="ARBA" id="ARBA00022827"/>
    </source>
</evidence>
<evidence type="ECO:0000313" key="11">
    <source>
        <dbReference type="Proteomes" id="UP000053815"/>
    </source>
</evidence>
<keyword evidence="11" id="KW-1185">Reference proteome</keyword>
<reference evidence="10" key="1">
    <citation type="submission" date="2014-09" db="EMBL/GenBank/DDBJ databases">
        <title>Draft genome sequence of an oleaginous Mucoromycotina fungus Mucor ambiguus NBRC6742.</title>
        <authorList>
            <person name="Takeda I."/>
            <person name="Yamane N."/>
            <person name="Morita T."/>
            <person name="Tamano K."/>
            <person name="Machida M."/>
            <person name="Baker S."/>
            <person name="Koike H."/>
        </authorList>
    </citation>
    <scope>NUCLEOTIDE SEQUENCE</scope>
    <source>
        <strain evidence="10">NBRC 6742</strain>
    </source>
</reference>
<dbReference type="EC" id="1.1.99.2" evidence="7"/>
<dbReference type="Gene3D" id="3.30.9.10">
    <property type="entry name" value="D-Amino Acid Oxidase, subunit A, domain 2"/>
    <property type="match status" value="1"/>
</dbReference>
<evidence type="ECO:0000313" key="10">
    <source>
        <dbReference type="EMBL" id="GAN00704.1"/>
    </source>
</evidence>
<keyword evidence="2" id="KW-0285">Flavoprotein</keyword>
<evidence type="ECO:0000256" key="8">
    <source>
        <dbReference type="ARBA" id="ARBA00041137"/>
    </source>
</evidence>
<dbReference type="Pfam" id="PF01266">
    <property type="entry name" value="DAO"/>
    <property type="match status" value="1"/>
</dbReference>
<keyword evidence="3" id="KW-0274">FAD</keyword>
<feature type="domain" description="FAD dependent oxidoreductase" evidence="9">
    <location>
        <begin position="83"/>
        <end position="489"/>
    </location>
</feature>
<dbReference type="SUPFAM" id="SSF51905">
    <property type="entry name" value="FAD/NAD(P)-binding domain"/>
    <property type="match status" value="1"/>
</dbReference>
<dbReference type="OrthoDB" id="498204at2759"/>
<dbReference type="InterPro" id="IPR036188">
    <property type="entry name" value="FAD/NAD-bd_sf"/>
</dbReference>
<comment type="similarity">
    <text evidence="6">Belongs to the L2HGDH family.</text>
</comment>
<dbReference type="Proteomes" id="UP000053815">
    <property type="component" value="Unassembled WGS sequence"/>
</dbReference>
<dbReference type="InterPro" id="IPR006076">
    <property type="entry name" value="FAD-dep_OxRdtase"/>
</dbReference>
<dbReference type="PANTHER" id="PTHR43104">
    <property type="entry name" value="L-2-HYDROXYGLUTARATE DEHYDROGENASE, MITOCHONDRIAL"/>
    <property type="match status" value="1"/>
</dbReference>
<dbReference type="PANTHER" id="PTHR43104:SF3">
    <property type="entry name" value="FAD DEPENDENT OXIDOREDUCTASE DOMAIN-CONTAINING PROTEIN"/>
    <property type="match status" value="1"/>
</dbReference>
<organism evidence="10">
    <name type="scientific">Mucor ambiguus</name>
    <dbReference type="NCBI Taxonomy" id="91626"/>
    <lineage>
        <taxon>Eukaryota</taxon>
        <taxon>Fungi</taxon>
        <taxon>Fungi incertae sedis</taxon>
        <taxon>Mucoromycota</taxon>
        <taxon>Mucoromycotina</taxon>
        <taxon>Mucoromycetes</taxon>
        <taxon>Mucorales</taxon>
        <taxon>Mucorineae</taxon>
        <taxon>Mucoraceae</taxon>
        <taxon>Mucor</taxon>
    </lineage>
</organism>
<keyword evidence="4" id="KW-0560">Oxidoreductase</keyword>
<dbReference type="STRING" id="91626.A0A0C9M3P2"/>
<evidence type="ECO:0000256" key="5">
    <source>
        <dbReference type="ARBA" id="ARBA00036066"/>
    </source>
</evidence>
<evidence type="ECO:0000256" key="4">
    <source>
        <dbReference type="ARBA" id="ARBA00023002"/>
    </source>
</evidence>
<dbReference type="AlphaFoldDB" id="A0A0C9M3P2"/>
<dbReference type="Gene3D" id="3.50.50.60">
    <property type="entry name" value="FAD/NAD(P)-binding domain"/>
    <property type="match status" value="1"/>
</dbReference>
<comment type="catalytic activity">
    <reaction evidence="5">
        <text>(S)-2-hydroxyglutarate + A = 2-oxoglutarate + AH2</text>
        <dbReference type="Rhea" id="RHEA:21252"/>
        <dbReference type="ChEBI" id="CHEBI:13193"/>
        <dbReference type="ChEBI" id="CHEBI:16782"/>
        <dbReference type="ChEBI" id="CHEBI:16810"/>
        <dbReference type="ChEBI" id="CHEBI:17499"/>
        <dbReference type="EC" id="1.1.99.2"/>
    </reaction>
</comment>
<name>A0A0C9M3P2_9FUNG</name>
<evidence type="ECO:0000256" key="6">
    <source>
        <dbReference type="ARBA" id="ARBA00037941"/>
    </source>
</evidence>
<gene>
    <name evidence="10" type="ORF">MAM1_0001d00126</name>
</gene>
<comment type="cofactor">
    <cofactor evidence="1">
        <name>FAD</name>
        <dbReference type="ChEBI" id="CHEBI:57692"/>
    </cofactor>
</comment>
<proteinExistence type="inferred from homology"/>
<accession>A0A0C9M3P2</accession>
<dbReference type="EMBL" id="DF836290">
    <property type="protein sequence ID" value="GAN00704.1"/>
    <property type="molecule type" value="Genomic_DNA"/>
</dbReference>
<protein>
    <recommendedName>
        <fullName evidence="8">L-2-hydroxyglutarate dehydrogenase, mitochondrial</fullName>
        <ecNumber evidence="7">1.1.99.2</ecNumber>
    </recommendedName>
</protein>
<evidence type="ECO:0000259" key="9">
    <source>
        <dbReference type="Pfam" id="PF01266"/>
    </source>
</evidence>
<evidence type="ECO:0000256" key="7">
    <source>
        <dbReference type="ARBA" id="ARBA00038878"/>
    </source>
</evidence>
<dbReference type="GO" id="GO:0047545">
    <property type="term" value="F:(S)-2-hydroxyglutarate dehydrogenase activity"/>
    <property type="evidence" value="ECO:0007669"/>
    <property type="project" value="UniProtKB-EC"/>
</dbReference>
<dbReference type="NCBIfam" id="NF008726">
    <property type="entry name" value="PRK11728.1"/>
    <property type="match status" value="1"/>
</dbReference>